<dbReference type="PROSITE" id="PS50043">
    <property type="entry name" value="HTH_LUXR_2"/>
    <property type="match status" value="1"/>
</dbReference>
<dbReference type="EMBL" id="SDCC01000006">
    <property type="protein sequence ID" value="TCX09664.1"/>
    <property type="molecule type" value="Genomic_DNA"/>
</dbReference>
<dbReference type="InterPro" id="IPR000792">
    <property type="entry name" value="Tscrpt_reg_LuxR_C"/>
</dbReference>
<dbReference type="PROSITE" id="PS00622">
    <property type="entry name" value="HTH_LUXR_1"/>
    <property type="match status" value="1"/>
</dbReference>
<protein>
    <submittedName>
        <fullName evidence="3">LuxR family transcriptional regulator</fullName>
    </submittedName>
</protein>
<feature type="domain" description="HTH luxR-type" evidence="2">
    <location>
        <begin position="16"/>
        <end position="81"/>
    </location>
</feature>
<comment type="caution">
    <text evidence="3">The sequence shown here is derived from an EMBL/GenBank/DDBJ whole genome shotgun (WGS) entry which is preliminary data.</text>
</comment>
<dbReference type="InterPro" id="IPR016032">
    <property type="entry name" value="Sig_transdc_resp-reg_C-effctor"/>
</dbReference>
<reference evidence="3" key="1">
    <citation type="submission" date="2019-01" db="EMBL/GenBank/DDBJ databases">
        <authorList>
            <person name="Lista F."/>
            <person name="Anselmo A."/>
        </authorList>
    </citation>
    <scope>NUCLEOTIDE SEQUENCE</scope>
    <source>
        <strain evidence="3">20S</strain>
    </source>
</reference>
<dbReference type="SUPFAM" id="SSF46894">
    <property type="entry name" value="C-terminal effector domain of the bipartite response regulators"/>
    <property type="match status" value="1"/>
</dbReference>
<gene>
    <name evidence="3" type="ORF">ETE86_09000</name>
</gene>
<dbReference type="GO" id="GO:0003677">
    <property type="term" value="F:DNA binding"/>
    <property type="evidence" value="ECO:0007669"/>
    <property type="project" value="UniProtKB-KW"/>
</dbReference>
<keyword evidence="1" id="KW-0238">DNA-binding</keyword>
<proteinExistence type="predicted"/>
<dbReference type="InterPro" id="IPR036388">
    <property type="entry name" value="WH-like_DNA-bd_sf"/>
</dbReference>
<dbReference type="AlphaFoldDB" id="A0A483GKK4"/>
<name>A0A483GKK4_KLEPN</name>
<sequence length="86" mass="9847">MNIKKFTFLINEKNCGYFKKVVLSPREVCVLNLSIKGTSVKNIAKRLGLQIKTVYAHRSNACNKLGVDKACNLFHCRLLIKMIYLE</sequence>
<dbReference type="Pfam" id="PF00196">
    <property type="entry name" value="GerE"/>
    <property type="match status" value="1"/>
</dbReference>
<accession>A0A483GKK4</accession>
<evidence type="ECO:0000256" key="1">
    <source>
        <dbReference type="ARBA" id="ARBA00023125"/>
    </source>
</evidence>
<dbReference type="RefSeq" id="WP_072195810.1">
    <property type="nucleotide sequence ID" value="NZ_CBDACS010000005.1"/>
</dbReference>
<evidence type="ECO:0000313" key="3">
    <source>
        <dbReference type="EMBL" id="TCX09664.1"/>
    </source>
</evidence>
<dbReference type="SMART" id="SM00421">
    <property type="entry name" value="HTH_LUXR"/>
    <property type="match status" value="1"/>
</dbReference>
<organism evidence="3">
    <name type="scientific">Klebsiella pneumoniae</name>
    <dbReference type="NCBI Taxonomy" id="573"/>
    <lineage>
        <taxon>Bacteria</taxon>
        <taxon>Pseudomonadati</taxon>
        <taxon>Pseudomonadota</taxon>
        <taxon>Gammaproteobacteria</taxon>
        <taxon>Enterobacterales</taxon>
        <taxon>Enterobacteriaceae</taxon>
        <taxon>Klebsiella/Raoultella group</taxon>
        <taxon>Klebsiella</taxon>
        <taxon>Klebsiella pneumoniae complex</taxon>
    </lineage>
</organism>
<dbReference type="GO" id="GO:0006355">
    <property type="term" value="P:regulation of DNA-templated transcription"/>
    <property type="evidence" value="ECO:0007669"/>
    <property type="project" value="InterPro"/>
</dbReference>
<dbReference type="Gene3D" id="1.10.10.10">
    <property type="entry name" value="Winged helix-like DNA-binding domain superfamily/Winged helix DNA-binding domain"/>
    <property type="match status" value="1"/>
</dbReference>
<dbReference type="PRINTS" id="PR00038">
    <property type="entry name" value="HTHLUXR"/>
</dbReference>
<evidence type="ECO:0000259" key="2">
    <source>
        <dbReference type="PROSITE" id="PS50043"/>
    </source>
</evidence>
<dbReference type="CDD" id="cd06170">
    <property type="entry name" value="LuxR_C_like"/>
    <property type="match status" value="1"/>
</dbReference>